<evidence type="ECO:0000313" key="5">
    <source>
        <dbReference type="Proteomes" id="UP001163726"/>
    </source>
</evidence>
<evidence type="ECO:0000259" key="3">
    <source>
        <dbReference type="Pfam" id="PF06276"/>
    </source>
</evidence>
<sequence>MLNRIEHTNVPLKNARENQPNLVINRVVRQLLEAILFEKVCQYQHLDGYFYFMLGHTQYKTKGKITGFSRIRLDASQMHAYKNSKWQAIQLAELVANLPAKQHVKNKLITELNQTIALCNWNNQFLSQLSSRRDLSYAELESAIDEGHPYHPCFKARTGFSDSDHKNYGPEAANHFQLHWIALHSSLLKFCFQSTSEKTFWQQELGETYVSQLNDKLAELTTEPTLFSFLPIHPWQWVNLQQTLAAAIDNQQLYYLGAAGDFYQASISVRTLINVSRPNKANIKLPLNMVNTSSVRSIENHSICTAPVLSNWLNQLYESDTFLQKNMVFLSEYAGISIASENINSQPWLTKLADQLGVIFRLSVNNYSNPKQTIPFVALTVIEQDNKPFIDSWIQTHGCKKWLQRLLNISMIPVWHLLVKHGIALEAHAQNMLIEHQQGWPKKVILRDFHESLEYVHSYLEKPQLAPEFNKLNPCYQKSKPNQYYWMSDVEALRELFVDTLLVFNLSDLAVLLESYYQFSEQDFWQVVYQAFKDYENAALTSPARLQQINIFEPSIQTESLLNKKLNGSASREFHHDIQNPLARASSQTNHKKRSLIAAITQDKPEKV</sequence>
<feature type="domain" description="Aerobactin siderophore biosynthesis IucA/IucC N-terminal" evidence="2">
    <location>
        <begin position="136"/>
        <end position="380"/>
    </location>
</feature>
<dbReference type="Gene3D" id="1.10.510.40">
    <property type="match status" value="1"/>
</dbReference>
<comment type="pathway">
    <text evidence="1">Siderophore biosynthesis.</text>
</comment>
<dbReference type="EMBL" id="CP109965">
    <property type="protein sequence ID" value="WAJ69184.1"/>
    <property type="molecule type" value="Genomic_DNA"/>
</dbReference>
<dbReference type="Pfam" id="PF06276">
    <property type="entry name" value="FhuF"/>
    <property type="match status" value="1"/>
</dbReference>
<organism evidence="4 5">
    <name type="scientific">Catenovulum adriaticum</name>
    <dbReference type="NCBI Taxonomy" id="2984846"/>
    <lineage>
        <taxon>Bacteria</taxon>
        <taxon>Pseudomonadati</taxon>
        <taxon>Pseudomonadota</taxon>
        <taxon>Gammaproteobacteria</taxon>
        <taxon>Alteromonadales</taxon>
        <taxon>Alteromonadaceae</taxon>
        <taxon>Catenovulum</taxon>
    </lineage>
</organism>
<name>A0ABY7ALF7_9ALTE</name>
<gene>
    <name evidence="4" type="ORF">OLW01_08290</name>
</gene>
<dbReference type="InterPro" id="IPR037455">
    <property type="entry name" value="LucA/IucC-like"/>
</dbReference>
<protein>
    <submittedName>
        <fullName evidence="4">IucA/IucC family protein</fullName>
    </submittedName>
</protein>
<dbReference type="RefSeq" id="WP_268073376.1">
    <property type="nucleotide sequence ID" value="NZ_CP109965.1"/>
</dbReference>
<accession>A0ABY7ALF7</accession>
<proteinExistence type="predicted"/>
<dbReference type="InterPro" id="IPR022770">
    <property type="entry name" value="IucA/IucC-like_C"/>
</dbReference>
<evidence type="ECO:0000256" key="1">
    <source>
        <dbReference type="ARBA" id="ARBA00004924"/>
    </source>
</evidence>
<evidence type="ECO:0000259" key="2">
    <source>
        <dbReference type="Pfam" id="PF04183"/>
    </source>
</evidence>
<reference evidence="4" key="1">
    <citation type="submission" date="2022-10" db="EMBL/GenBank/DDBJ databases">
        <title>Catenovulum adriacola sp. nov. isolated in the Harbour of Susak.</title>
        <authorList>
            <person name="Schoch T."/>
            <person name="Reich S.J."/>
            <person name="Stoeferle S."/>
            <person name="Flaiz M."/>
            <person name="Kazda M."/>
            <person name="Riedel C.U."/>
            <person name="Duerre P."/>
        </authorList>
    </citation>
    <scope>NUCLEOTIDE SEQUENCE</scope>
    <source>
        <strain evidence="4">TS8</strain>
    </source>
</reference>
<feature type="domain" description="Aerobactin siderophore biosynthesis IucA/IucC-like C-terminal" evidence="3">
    <location>
        <begin position="401"/>
        <end position="569"/>
    </location>
</feature>
<dbReference type="PANTHER" id="PTHR34384">
    <property type="entry name" value="L-2,3-DIAMINOPROPANOATE--CITRATE LIGASE"/>
    <property type="match status" value="1"/>
</dbReference>
<keyword evidence="5" id="KW-1185">Reference proteome</keyword>
<dbReference type="Gene3D" id="6.10.250.3370">
    <property type="match status" value="1"/>
</dbReference>
<evidence type="ECO:0000313" key="4">
    <source>
        <dbReference type="EMBL" id="WAJ69184.1"/>
    </source>
</evidence>
<dbReference type="Proteomes" id="UP001163726">
    <property type="component" value="Chromosome"/>
</dbReference>
<dbReference type="PANTHER" id="PTHR34384:SF6">
    <property type="entry name" value="STAPHYLOFERRIN B SYNTHASE"/>
    <property type="match status" value="1"/>
</dbReference>
<dbReference type="InterPro" id="IPR007310">
    <property type="entry name" value="Aerobactin_biosyn_IucA/IucC_N"/>
</dbReference>
<dbReference type="Pfam" id="PF04183">
    <property type="entry name" value="IucA_IucC"/>
    <property type="match status" value="1"/>
</dbReference>